<evidence type="ECO:0000313" key="1">
    <source>
        <dbReference type="EMBL" id="KFD58122.1"/>
    </source>
</evidence>
<name>A0A085MLM6_9BILA</name>
<dbReference type="Proteomes" id="UP000030764">
    <property type="component" value="Unassembled WGS sequence"/>
</dbReference>
<proteinExistence type="predicted"/>
<sequence>MIHLTEAKVSSMKTYVPITKNTGLQCYDSTFTEGRMGFAKRHRYDGSDQCINQRVDEYCCISNNERFAALRCLDEGLYSMLVDGAMVKRLK</sequence>
<protein>
    <submittedName>
        <fullName evidence="1">Uncharacterized protein</fullName>
    </submittedName>
</protein>
<organism evidence="1 2">
    <name type="scientific">Trichuris suis</name>
    <name type="common">pig whipworm</name>
    <dbReference type="NCBI Taxonomy" id="68888"/>
    <lineage>
        <taxon>Eukaryota</taxon>
        <taxon>Metazoa</taxon>
        <taxon>Ecdysozoa</taxon>
        <taxon>Nematoda</taxon>
        <taxon>Enoplea</taxon>
        <taxon>Dorylaimia</taxon>
        <taxon>Trichinellida</taxon>
        <taxon>Trichuridae</taxon>
        <taxon>Trichuris</taxon>
    </lineage>
</organism>
<evidence type="ECO:0000313" key="2">
    <source>
        <dbReference type="Proteomes" id="UP000030764"/>
    </source>
</evidence>
<dbReference type="AlphaFoldDB" id="A0A085MLM6"/>
<accession>A0A085MLM6</accession>
<keyword evidence="2" id="KW-1185">Reference proteome</keyword>
<gene>
    <name evidence="1" type="ORF">M513_00885</name>
</gene>
<dbReference type="EMBL" id="KL363185">
    <property type="protein sequence ID" value="KFD58122.1"/>
    <property type="molecule type" value="Genomic_DNA"/>
</dbReference>
<reference evidence="1 2" key="1">
    <citation type="journal article" date="2014" name="Nat. Genet.">
        <title>Genome and transcriptome of the porcine whipworm Trichuris suis.</title>
        <authorList>
            <person name="Jex A.R."/>
            <person name="Nejsum P."/>
            <person name="Schwarz E.M."/>
            <person name="Hu L."/>
            <person name="Young N.D."/>
            <person name="Hall R.S."/>
            <person name="Korhonen P.K."/>
            <person name="Liao S."/>
            <person name="Thamsborg S."/>
            <person name="Xia J."/>
            <person name="Xu P."/>
            <person name="Wang S."/>
            <person name="Scheerlinck J.P."/>
            <person name="Hofmann A."/>
            <person name="Sternberg P.W."/>
            <person name="Wang J."/>
            <person name="Gasser R.B."/>
        </authorList>
    </citation>
    <scope>NUCLEOTIDE SEQUENCE [LARGE SCALE GENOMIC DNA]</scope>
    <source>
        <strain evidence="1">DCEP-RM93M</strain>
    </source>
</reference>